<gene>
    <name evidence="2" type="ORF">ATZ35_14895</name>
</gene>
<dbReference type="InterPro" id="IPR016187">
    <property type="entry name" value="CTDL_fold"/>
</dbReference>
<evidence type="ECO:0000259" key="1">
    <source>
        <dbReference type="Pfam" id="PF03781"/>
    </source>
</evidence>
<dbReference type="Pfam" id="PF03781">
    <property type="entry name" value="FGE-sulfatase"/>
    <property type="match status" value="1"/>
</dbReference>
<dbReference type="InterPro" id="IPR042095">
    <property type="entry name" value="SUMF_sf"/>
</dbReference>
<accession>A0A0U2VYP4</accession>
<dbReference type="STRING" id="118060.ATZ35_14895"/>
<feature type="domain" description="Sulfatase-modifying factor enzyme-like" evidence="1">
    <location>
        <begin position="3"/>
        <end position="277"/>
    </location>
</feature>
<dbReference type="PANTHER" id="PTHR23150:SF19">
    <property type="entry name" value="FORMYLGLYCINE-GENERATING ENZYME"/>
    <property type="match status" value="1"/>
</dbReference>
<organism evidence="2 3">
    <name type="scientific">Enterococcus rotai</name>
    <dbReference type="NCBI Taxonomy" id="118060"/>
    <lineage>
        <taxon>Bacteria</taxon>
        <taxon>Bacillati</taxon>
        <taxon>Bacillota</taxon>
        <taxon>Bacilli</taxon>
        <taxon>Lactobacillales</taxon>
        <taxon>Enterococcaceae</taxon>
        <taxon>Enterococcus</taxon>
    </lineage>
</organism>
<dbReference type="SUPFAM" id="SSF56436">
    <property type="entry name" value="C-type lectin-like"/>
    <property type="match status" value="1"/>
</dbReference>
<dbReference type="GO" id="GO:0120147">
    <property type="term" value="F:formylglycine-generating oxidase activity"/>
    <property type="evidence" value="ECO:0007669"/>
    <property type="project" value="TreeGrafter"/>
</dbReference>
<reference evidence="3" key="1">
    <citation type="submission" date="2015-12" db="EMBL/GenBank/DDBJ databases">
        <authorList>
            <person name="Lauer A."/>
            <person name="Humrighouse B."/>
            <person name="Loparev V."/>
            <person name="Shewmaker P.L."/>
            <person name="Whitney A.M."/>
            <person name="McLaughlin R.W."/>
        </authorList>
    </citation>
    <scope>NUCLEOTIDE SEQUENCE [LARGE SCALE GENOMIC DNA]</scope>
    <source>
        <strain evidence="3">LMG 26678</strain>
    </source>
</reference>
<name>A0A0U2VYP4_9ENTE</name>
<dbReference type="InterPro" id="IPR005532">
    <property type="entry name" value="SUMF_dom"/>
</dbReference>
<dbReference type="RefSeq" id="WP_208927947.1">
    <property type="nucleotide sequence ID" value="NZ_CP013655.1"/>
</dbReference>
<dbReference type="InterPro" id="IPR051043">
    <property type="entry name" value="Sulfatase_Mod_Factor_Kinase"/>
</dbReference>
<evidence type="ECO:0000313" key="2">
    <source>
        <dbReference type="EMBL" id="ALS38388.1"/>
    </source>
</evidence>
<dbReference type="AlphaFoldDB" id="A0A0U2VYP4"/>
<dbReference type="Proteomes" id="UP000067523">
    <property type="component" value="Chromosome"/>
</dbReference>
<proteinExistence type="predicted"/>
<dbReference type="KEGG" id="erx:ATZ35_14895"/>
<sequence>MKRIPSGTFVMGNTSLENGFFEDAETPVQLMTVACFDMDETSVTNKCFQTFINETGYQTDAERFGNSSVFYLLIPEVNRKDYQSVGKMFWWLTVPGASWKHPEGPTSDIKERMDHPVVHVSYDDAIAYCKWANKRLPTEVEWEYVARNKQDALYPWGEELLKGNQHHCNIWQGNFPFENTQEDGFLGTAPVKSFEVNQYGIYQMIGNIWEWCANPSKIPLSELATGQSKTGPIKDEFAIRGGSFLCHQSYCKRYRVFSRNGSYRENTTSNMGFRCAKDC</sequence>
<keyword evidence="3" id="KW-1185">Reference proteome</keyword>
<protein>
    <recommendedName>
        <fullName evidence="1">Sulfatase-modifying factor enzyme-like domain-containing protein</fullName>
    </recommendedName>
</protein>
<evidence type="ECO:0000313" key="3">
    <source>
        <dbReference type="Proteomes" id="UP000067523"/>
    </source>
</evidence>
<dbReference type="Gene3D" id="3.90.1580.10">
    <property type="entry name" value="paralog of FGE (formylglycine-generating enzyme)"/>
    <property type="match status" value="1"/>
</dbReference>
<dbReference type="EMBL" id="CP013655">
    <property type="protein sequence ID" value="ALS38388.1"/>
    <property type="molecule type" value="Genomic_DNA"/>
</dbReference>
<dbReference type="PANTHER" id="PTHR23150">
    <property type="entry name" value="SULFATASE MODIFYING FACTOR 1, 2"/>
    <property type="match status" value="1"/>
</dbReference>